<sequence>MSRTDRLPALSPREHARVRRSRETLVGGGLLDVPPGSTGVPDVIEQSWRRCAGEGVPVAPDRIDHREPDDESPLRRAAAPVLERLRRSLTDVPVAMVLSDASGRIVARHVDVRRQRTQMDRANAAEGFDFSEHSIGTNGIGTVLVERRPVLVRGPEHYNAELESLTCAGTPILEPFTGRVVGSFSLACSTRDVHPLMTALAGDVGRQIEAALLDQAGARRRRLVEAHLAVDAASGPALVVDAETVLANRPGLAHVGPDLHPVLWRHLCEHGHDRPRRMRVPLSDGFHDALVEPVADGDRPAFSLRLLPDEVAPRTRTIAAVAREPLHHDPGVGRHLEAALAHGEVVALVGPGGSGKLHTARAVLRRRGAADPLVVEPHLDPEWFADARDAVTAGRGLVVRRLHERPSPSAARLQALLEGGGPVVLTADLDAADDALVGLVRRLATTVALPALAHSREHLPALVRAMVADGPRFSPAAWDRLLAWHWPGNLAELHTTIAALARRAGGGLVGTEDLPDELRGSGRVRGLLESAERDAVAEALRAAGGNRTRAAAALGIGRNTLYRKMREFGLRGPTAS</sequence>
<dbReference type="PROSITE" id="PS50045">
    <property type="entry name" value="SIGMA54_INTERACT_4"/>
    <property type="match status" value="1"/>
</dbReference>
<dbReference type="InterPro" id="IPR003018">
    <property type="entry name" value="GAF"/>
</dbReference>
<evidence type="ECO:0000313" key="9">
    <source>
        <dbReference type="Proteomes" id="UP001595947"/>
    </source>
</evidence>
<evidence type="ECO:0000256" key="6">
    <source>
        <dbReference type="SAM" id="MobiDB-lite"/>
    </source>
</evidence>
<dbReference type="Pfam" id="PF01590">
    <property type="entry name" value="GAF"/>
    <property type="match status" value="1"/>
</dbReference>
<dbReference type="InterPro" id="IPR027417">
    <property type="entry name" value="P-loop_NTPase"/>
</dbReference>
<gene>
    <name evidence="8" type="ORF">ACFPBZ_06115</name>
</gene>
<organism evidence="8 9">
    <name type="scientific">Actinomycetospora atypica</name>
    <dbReference type="NCBI Taxonomy" id="1290095"/>
    <lineage>
        <taxon>Bacteria</taxon>
        <taxon>Bacillati</taxon>
        <taxon>Actinomycetota</taxon>
        <taxon>Actinomycetes</taxon>
        <taxon>Pseudonocardiales</taxon>
        <taxon>Pseudonocardiaceae</taxon>
        <taxon>Actinomycetospora</taxon>
    </lineage>
</organism>
<dbReference type="Gene3D" id="3.30.450.40">
    <property type="match status" value="1"/>
</dbReference>
<evidence type="ECO:0000313" key="8">
    <source>
        <dbReference type="EMBL" id="MFC5061771.1"/>
    </source>
</evidence>
<keyword evidence="2" id="KW-0067">ATP-binding</keyword>
<proteinExistence type="predicted"/>
<keyword evidence="1" id="KW-0547">Nucleotide-binding</keyword>
<dbReference type="Pfam" id="PF02954">
    <property type="entry name" value="HTH_8"/>
    <property type="match status" value="1"/>
</dbReference>
<evidence type="ECO:0000256" key="4">
    <source>
        <dbReference type="ARBA" id="ARBA00023125"/>
    </source>
</evidence>
<name>A0ABV9YGL3_9PSEU</name>
<dbReference type="InterPro" id="IPR029016">
    <property type="entry name" value="GAF-like_dom_sf"/>
</dbReference>
<evidence type="ECO:0000259" key="7">
    <source>
        <dbReference type="PROSITE" id="PS50045"/>
    </source>
</evidence>
<evidence type="ECO:0000256" key="3">
    <source>
        <dbReference type="ARBA" id="ARBA00023015"/>
    </source>
</evidence>
<dbReference type="Proteomes" id="UP001595947">
    <property type="component" value="Unassembled WGS sequence"/>
</dbReference>
<dbReference type="SUPFAM" id="SSF46689">
    <property type="entry name" value="Homeodomain-like"/>
    <property type="match status" value="1"/>
</dbReference>
<comment type="caution">
    <text evidence="8">The sequence shown here is derived from an EMBL/GenBank/DDBJ whole genome shotgun (WGS) entry which is preliminary data.</text>
</comment>
<keyword evidence="5" id="KW-0804">Transcription</keyword>
<dbReference type="SUPFAM" id="SSF52540">
    <property type="entry name" value="P-loop containing nucleoside triphosphate hydrolases"/>
    <property type="match status" value="1"/>
</dbReference>
<reference evidence="9" key="1">
    <citation type="journal article" date="2019" name="Int. J. Syst. Evol. Microbiol.">
        <title>The Global Catalogue of Microorganisms (GCM) 10K type strain sequencing project: providing services to taxonomists for standard genome sequencing and annotation.</title>
        <authorList>
            <consortium name="The Broad Institute Genomics Platform"/>
            <consortium name="The Broad Institute Genome Sequencing Center for Infectious Disease"/>
            <person name="Wu L."/>
            <person name="Ma J."/>
        </authorList>
    </citation>
    <scope>NUCLEOTIDE SEQUENCE [LARGE SCALE GENOMIC DNA]</scope>
    <source>
        <strain evidence="9">CGMCC 4.7093</strain>
    </source>
</reference>
<dbReference type="Pfam" id="PF25601">
    <property type="entry name" value="AAA_lid_14"/>
    <property type="match status" value="1"/>
</dbReference>
<feature type="domain" description="Sigma-54 factor interaction" evidence="7">
    <location>
        <begin position="441"/>
        <end position="502"/>
    </location>
</feature>
<dbReference type="InterPro" id="IPR002078">
    <property type="entry name" value="Sigma_54_int"/>
</dbReference>
<feature type="region of interest" description="Disordered" evidence="6">
    <location>
        <begin position="1"/>
        <end position="23"/>
    </location>
</feature>
<dbReference type="InterPro" id="IPR002197">
    <property type="entry name" value="HTH_Fis"/>
</dbReference>
<dbReference type="PANTHER" id="PTHR32071:SF122">
    <property type="entry name" value="SIGMA FACTOR"/>
    <property type="match status" value="1"/>
</dbReference>
<dbReference type="PRINTS" id="PR01590">
    <property type="entry name" value="HTHFIS"/>
</dbReference>
<dbReference type="InterPro" id="IPR058031">
    <property type="entry name" value="AAA_lid_NorR"/>
</dbReference>
<dbReference type="EMBL" id="JBHSIV010000005">
    <property type="protein sequence ID" value="MFC5061771.1"/>
    <property type="molecule type" value="Genomic_DNA"/>
</dbReference>
<dbReference type="Gene3D" id="1.10.10.60">
    <property type="entry name" value="Homeodomain-like"/>
    <property type="match status" value="1"/>
</dbReference>
<accession>A0ABV9YGL3</accession>
<evidence type="ECO:0000256" key="5">
    <source>
        <dbReference type="ARBA" id="ARBA00023163"/>
    </source>
</evidence>
<dbReference type="InterPro" id="IPR009057">
    <property type="entry name" value="Homeodomain-like_sf"/>
</dbReference>
<dbReference type="RefSeq" id="WP_378035343.1">
    <property type="nucleotide sequence ID" value="NZ_JBHSIV010000005.1"/>
</dbReference>
<keyword evidence="4" id="KW-0238">DNA-binding</keyword>
<evidence type="ECO:0000256" key="1">
    <source>
        <dbReference type="ARBA" id="ARBA00022741"/>
    </source>
</evidence>
<keyword evidence="3" id="KW-0805">Transcription regulation</keyword>
<dbReference type="PANTHER" id="PTHR32071">
    <property type="entry name" value="TRANSCRIPTIONAL REGULATORY PROTEIN"/>
    <property type="match status" value="1"/>
</dbReference>
<protein>
    <submittedName>
        <fullName evidence="8">Sigma-54-dependent Fis family transcriptional regulator</fullName>
    </submittedName>
</protein>
<evidence type="ECO:0000256" key="2">
    <source>
        <dbReference type="ARBA" id="ARBA00022840"/>
    </source>
</evidence>
<keyword evidence="9" id="KW-1185">Reference proteome</keyword>
<dbReference type="Gene3D" id="1.10.8.60">
    <property type="match status" value="1"/>
</dbReference>